<keyword evidence="2" id="KW-1185">Reference proteome</keyword>
<sequence length="162" mass="16951">MKNAELASLEAISDATAASGLVERLDGLKVEDFAPTKFDLPEPPRYPTVGVNQLTNEILDAVNTSTADEQATSFTGTRETEDELYASVKLTATGISSCTVGLPWGMDPSAESIAALVSEAYADAFNARWTAAASGGNPLESLANDAIQLLAAMQVDQPGRAQ</sequence>
<protein>
    <submittedName>
        <fullName evidence="1">Uncharacterized protein</fullName>
    </submittedName>
</protein>
<accession>A0A1J0VW53</accession>
<evidence type="ECO:0000313" key="2">
    <source>
        <dbReference type="Proteomes" id="UP000183810"/>
    </source>
</evidence>
<dbReference type="RefSeq" id="WP_071929424.1">
    <property type="nucleotide sequence ID" value="NZ_CP018082.1"/>
</dbReference>
<proteinExistence type="predicted"/>
<organism evidence="1 2">
    <name type="scientific">Nocardia mangyaensis</name>
    <dbReference type="NCBI Taxonomy" id="2213200"/>
    <lineage>
        <taxon>Bacteria</taxon>
        <taxon>Bacillati</taxon>
        <taxon>Actinomycetota</taxon>
        <taxon>Actinomycetes</taxon>
        <taxon>Mycobacteriales</taxon>
        <taxon>Nocardiaceae</taxon>
        <taxon>Nocardia</taxon>
    </lineage>
</organism>
<dbReference type="OrthoDB" id="4538206at2"/>
<gene>
    <name evidence="1" type="ORF">BOX37_22560</name>
</gene>
<dbReference type="AlphaFoldDB" id="A0A1J0VW53"/>
<reference evidence="1" key="1">
    <citation type="submission" date="2016-11" db="EMBL/GenBank/DDBJ databases">
        <authorList>
            <person name="Jaros S."/>
            <person name="Januszkiewicz K."/>
            <person name="Wedrychowicz H."/>
        </authorList>
    </citation>
    <scope>NUCLEOTIDE SEQUENCE [LARGE SCALE GENOMIC DNA]</scope>
    <source>
        <strain evidence="1">Y48</strain>
    </source>
</reference>
<evidence type="ECO:0000313" key="1">
    <source>
        <dbReference type="EMBL" id="APE36245.1"/>
    </source>
</evidence>
<dbReference type="KEGG" id="nsl:BOX37_22560"/>
<name>A0A1J0VW53_9NOCA</name>
<dbReference type="Proteomes" id="UP000183810">
    <property type="component" value="Chromosome"/>
</dbReference>
<dbReference type="EMBL" id="CP018082">
    <property type="protein sequence ID" value="APE36245.1"/>
    <property type="molecule type" value="Genomic_DNA"/>
</dbReference>